<dbReference type="Gene3D" id="3.40.50.300">
    <property type="entry name" value="P-loop containing nucleotide triphosphate hydrolases"/>
    <property type="match status" value="1"/>
</dbReference>
<dbReference type="GO" id="GO:0016887">
    <property type="term" value="F:ATP hydrolysis activity"/>
    <property type="evidence" value="ECO:0007669"/>
    <property type="project" value="InterPro"/>
</dbReference>
<dbReference type="CDD" id="cd01130">
    <property type="entry name" value="VirB11-like_ATPase"/>
    <property type="match status" value="1"/>
</dbReference>
<dbReference type="OrthoDB" id="9810761at2"/>
<comment type="caution">
    <text evidence="3">The sequence shown here is derived from an EMBL/GenBank/DDBJ whole genome shotgun (WGS) entry which is preliminary data.</text>
</comment>
<feature type="domain" description="Bacterial type II secretion system protein E" evidence="2">
    <location>
        <begin position="88"/>
        <end position="367"/>
    </location>
</feature>
<evidence type="ECO:0000313" key="4">
    <source>
        <dbReference type="Proteomes" id="UP000240009"/>
    </source>
</evidence>
<dbReference type="PANTHER" id="PTHR30486:SF15">
    <property type="entry name" value="TYPE II_IV SECRETION SYSTEM ATPASE"/>
    <property type="match status" value="1"/>
</dbReference>
<dbReference type="Proteomes" id="UP000240009">
    <property type="component" value="Unassembled WGS sequence"/>
</dbReference>
<evidence type="ECO:0000259" key="2">
    <source>
        <dbReference type="Pfam" id="PF00437"/>
    </source>
</evidence>
<evidence type="ECO:0000313" key="3">
    <source>
        <dbReference type="EMBL" id="PQO38767.1"/>
    </source>
</evidence>
<gene>
    <name evidence="3" type="ORF">C5Y96_02480</name>
</gene>
<dbReference type="AlphaFoldDB" id="A0A2S8G2V0"/>
<accession>A0A2S8G2V0</accession>
<comment type="similarity">
    <text evidence="1">Belongs to the GSP E family.</text>
</comment>
<organism evidence="3 4">
    <name type="scientific">Blastopirellula marina</name>
    <dbReference type="NCBI Taxonomy" id="124"/>
    <lineage>
        <taxon>Bacteria</taxon>
        <taxon>Pseudomonadati</taxon>
        <taxon>Planctomycetota</taxon>
        <taxon>Planctomycetia</taxon>
        <taxon>Pirellulales</taxon>
        <taxon>Pirellulaceae</taxon>
        <taxon>Blastopirellula</taxon>
    </lineage>
</organism>
<dbReference type="InterPro" id="IPR050921">
    <property type="entry name" value="T4SS_GSP_E_ATPase"/>
</dbReference>
<evidence type="ECO:0000256" key="1">
    <source>
        <dbReference type="ARBA" id="ARBA00006611"/>
    </source>
</evidence>
<dbReference type="InterPro" id="IPR027417">
    <property type="entry name" value="P-loop_NTPase"/>
</dbReference>
<dbReference type="InterPro" id="IPR001482">
    <property type="entry name" value="T2SS/T4SS_dom"/>
</dbReference>
<dbReference type="EMBL" id="PUIA01000016">
    <property type="protein sequence ID" value="PQO38767.1"/>
    <property type="molecule type" value="Genomic_DNA"/>
</dbReference>
<name>A0A2S8G2V0_9BACT</name>
<proteinExistence type="inferred from homology"/>
<dbReference type="Pfam" id="PF00437">
    <property type="entry name" value="T2SSE"/>
    <property type="match status" value="1"/>
</dbReference>
<dbReference type="RefSeq" id="WP_105349967.1">
    <property type="nucleotide sequence ID" value="NZ_PUIA01000016.1"/>
</dbReference>
<protein>
    <submittedName>
        <fullName evidence="3">CpaF family protein</fullName>
    </submittedName>
</protein>
<dbReference type="Gene3D" id="3.30.450.380">
    <property type="match status" value="1"/>
</dbReference>
<sequence>MFQQTHNDAVRARTDERSSRRDDKVIKEKFHRWLIEMVDVRAMLQLDEAVVRRELRTAIEKLFLSHPELVRHGEKDRLAQELIDEMVGFGPLESLLRDSSITDILINGPQHVYVERGGQLEETSVRFSDNEQLVRIVQRIAGRVGRRIDESSPTVDARLPDGSRFHAVISPIALDGALVSVRRFASHAITAQQFVSTGGMSEEMMAFLQAAIHARLNMVIAGGTGSGKTTLLNMLSGCISPRERIVTIEDAAELRLQQPHVARMETRCENLEGKGLVSTRELVRNALRMRPDRIIVGECRGEEVFDMLQAMNTGHDGSLTTIHANSAEDTISRLEMLLGLAQDNLPMWYIRQQIASSIDLVVHVKRLANGKRKVTQIGQVVKDGDAIRLKPMFVCRFSEDGGEPTFERREIPSDLVSKMNSRC</sequence>
<dbReference type="PANTHER" id="PTHR30486">
    <property type="entry name" value="TWITCHING MOTILITY PROTEIN PILT"/>
    <property type="match status" value="1"/>
</dbReference>
<reference evidence="3 4" key="1">
    <citation type="submission" date="2018-02" db="EMBL/GenBank/DDBJ databases">
        <title>Comparative genomes isolates from brazilian mangrove.</title>
        <authorList>
            <person name="Araujo J.E."/>
            <person name="Taketani R.G."/>
            <person name="Silva M.C.P."/>
            <person name="Loureco M.V."/>
            <person name="Andreote F.D."/>
        </authorList>
    </citation>
    <scope>NUCLEOTIDE SEQUENCE [LARGE SCALE GENOMIC DNA]</scope>
    <source>
        <strain evidence="3 4">HEX-2 MGV</strain>
    </source>
</reference>
<dbReference type="SUPFAM" id="SSF52540">
    <property type="entry name" value="P-loop containing nucleoside triphosphate hydrolases"/>
    <property type="match status" value="1"/>
</dbReference>